<feature type="transmembrane region" description="Helical" evidence="1">
    <location>
        <begin position="138"/>
        <end position="158"/>
    </location>
</feature>
<keyword evidence="3" id="KW-0645">Protease</keyword>
<dbReference type="GO" id="GO:0008237">
    <property type="term" value="F:metallopeptidase activity"/>
    <property type="evidence" value="ECO:0007669"/>
    <property type="project" value="UniProtKB-KW"/>
</dbReference>
<dbReference type="AlphaFoldDB" id="A0A4D6KF00"/>
<name>A0A4D6KF00_9EURY</name>
<dbReference type="GO" id="GO:0080120">
    <property type="term" value="P:CAAX-box protein maturation"/>
    <property type="evidence" value="ECO:0007669"/>
    <property type="project" value="UniProtKB-ARBA"/>
</dbReference>
<evidence type="ECO:0000256" key="1">
    <source>
        <dbReference type="SAM" id="Phobius"/>
    </source>
</evidence>
<evidence type="ECO:0000259" key="2">
    <source>
        <dbReference type="Pfam" id="PF02517"/>
    </source>
</evidence>
<feature type="transmembrane region" description="Helical" evidence="1">
    <location>
        <begin position="21"/>
        <end position="43"/>
    </location>
</feature>
<dbReference type="PANTHER" id="PTHR36435:SF1">
    <property type="entry name" value="CAAX AMINO TERMINAL PROTEASE FAMILY PROTEIN"/>
    <property type="match status" value="1"/>
</dbReference>
<dbReference type="Proteomes" id="UP000297053">
    <property type="component" value="Chromosome"/>
</dbReference>
<protein>
    <submittedName>
        <fullName evidence="3">CPBP family intramembrane metalloprotease</fullName>
    </submittedName>
</protein>
<proteinExistence type="predicted"/>
<keyword evidence="3" id="KW-0482">Metalloprotease</keyword>
<sequence>MGSDLYHTADRSVRLEAAVTSLAVIAFAYLVGLVLASLGVSVADALGVTEATAPVVYYSVQYALLPAGFLVAVFGYRQSRETDGLVRFHTPTIRDLSWIVLGFLVLLAASTALEQIVGLLGVETAQNQAILTGREHPLLFLILLPITVVLVAPGEELLFRGLVQGKFRQAYGSVPAVVIASLLFGLSHSGALSGAGTVTYLAVATVLGLVLGAVYERTESILVPIGIHAAWNVSIYLGEWLRAVYGLSILG</sequence>
<dbReference type="Pfam" id="PF02517">
    <property type="entry name" value="Rce1-like"/>
    <property type="match status" value="1"/>
</dbReference>
<organism evidence="3 4">
    <name type="scientific">Halomicrobium mukohataei</name>
    <dbReference type="NCBI Taxonomy" id="57705"/>
    <lineage>
        <taxon>Archaea</taxon>
        <taxon>Methanobacteriati</taxon>
        <taxon>Methanobacteriota</taxon>
        <taxon>Stenosarchaea group</taxon>
        <taxon>Halobacteria</taxon>
        <taxon>Halobacteriales</taxon>
        <taxon>Haloarculaceae</taxon>
        <taxon>Halomicrobium</taxon>
    </lineage>
</organism>
<dbReference type="InterPro" id="IPR052710">
    <property type="entry name" value="CAAX_protease"/>
</dbReference>
<keyword evidence="3" id="KW-0378">Hydrolase</keyword>
<evidence type="ECO:0000313" key="4">
    <source>
        <dbReference type="Proteomes" id="UP000297053"/>
    </source>
</evidence>
<feature type="transmembrane region" description="Helical" evidence="1">
    <location>
        <begin position="197"/>
        <end position="215"/>
    </location>
</feature>
<dbReference type="GO" id="GO:0004175">
    <property type="term" value="F:endopeptidase activity"/>
    <property type="evidence" value="ECO:0007669"/>
    <property type="project" value="UniProtKB-ARBA"/>
</dbReference>
<feature type="transmembrane region" description="Helical" evidence="1">
    <location>
        <begin position="96"/>
        <end position="118"/>
    </location>
</feature>
<dbReference type="EMBL" id="CP039375">
    <property type="protein sequence ID" value="QCD65902.1"/>
    <property type="molecule type" value="Genomic_DNA"/>
</dbReference>
<reference evidence="3 4" key="2">
    <citation type="submission" date="2019-04" db="EMBL/GenBank/DDBJ databases">
        <authorList>
            <person name="Yang S."/>
            <person name="Wei W."/>
        </authorList>
    </citation>
    <scope>NUCLEOTIDE SEQUENCE [LARGE SCALE GENOMIC DNA]</scope>
    <source>
        <strain evidence="4">ZP60</strain>
    </source>
</reference>
<dbReference type="GeneID" id="42179219"/>
<dbReference type="OMA" id="DAYGSIF"/>
<dbReference type="GO" id="GO:0006508">
    <property type="term" value="P:proteolysis"/>
    <property type="evidence" value="ECO:0007669"/>
    <property type="project" value="UniProtKB-KW"/>
</dbReference>
<dbReference type="KEGG" id="halz:E5139_09745"/>
<gene>
    <name evidence="3" type="ORF">E5139_09745</name>
</gene>
<dbReference type="PANTHER" id="PTHR36435">
    <property type="entry name" value="SLR1288 PROTEIN"/>
    <property type="match status" value="1"/>
</dbReference>
<feature type="transmembrane region" description="Helical" evidence="1">
    <location>
        <begin position="170"/>
        <end position="191"/>
    </location>
</feature>
<reference evidence="3 4" key="1">
    <citation type="submission" date="2019-04" db="EMBL/GenBank/DDBJ databases">
        <title>Complete genome sequence of Arthrobacter sp. ZXY-2 associated with effective atrazine degradation and salt adaptation.</title>
        <authorList>
            <person name="Zhao X."/>
        </authorList>
    </citation>
    <scope>NUCLEOTIDE SEQUENCE [LARGE SCALE GENOMIC DNA]</scope>
    <source>
        <strain evidence="4">ZP60</strain>
    </source>
</reference>
<dbReference type="RefSeq" id="WP_015762284.1">
    <property type="nucleotide sequence ID" value="NZ_CP039375.1"/>
</dbReference>
<accession>A0A4D6KF00</accession>
<dbReference type="InterPro" id="IPR003675">
    <property type="entry name" value="Rce1/LyrA-like_dom"/>
</dbReference>
<keyword evidence="1" id="KW-0812">Transmembrane</keyword>
<feature type="transmembrane region" description="Helical" evidence="1">
    <location>
        <begin position="55"/>
        <end position="76"/>
    </location>
</feature>
<feature type="domain" description="CAAX prenyl protease 2/Lysostaphin resistance protein A-like" evidence="2">
    <location>
        <begin position="139"/>
        <end position="233"/>
    </location>
</feature>
<keyword evidence="1" id="KW-0472">Membrane</keyword>
<keyword evidence="1" id="KW-1133">Transmembrane helix</keyword>
<evidence type="ECO:0000313" key="3">
    <source>
        <dbReference type="EMBL" id="QCD65902.1"/>
    </source>
</evidence>